<organism evidence="1 2">
    <name type="scientific">Modicella reniformis</name>
    <dbReference type="NCBI Taxonomy" id="1440133"/>
    <lineage>
        <taxon>Eukaryota</taxon>
        <taxon>Fungi</taxon>
        <taxon>Fungi incertae sedis</taxon>
        <taxon>Mucoromycota</taxon>
        <taxon>Mortierellomycotina</taxon>
        <taxon>Mortierellomycetes</taxon>
        <taxon>Mortierellales</taxon>
        <taxon>Mortierellaceae</taxon>
        <taxon>Modicella</taxon>
    </lineage>
</organism>
<comment type="caution">
    <text evidence="1">The sequence shown here is derived from an EMBL/GenBank/DDBJ whole genome shotgun (WGS) entry which is preliminary data.</text>
</comment>
<dbReference type="EMBL" id="JAAAHW010003310">
    <property type="protein sequence ID" value="KAF9985307.1"/>
    <property type="molecule type" value="Genomic_DNA"/>
</dbReference>
<accession>A0A9P6MAN3</accession>
<dbReference type="Proteomes" id="UP000749646">
    <property type="component" value="Unassembled WGS sequence"/>
</dbReference>
<protein>
    <submittedName>
        <fullName evidence="1">Uncharacterized protein</fullName>
    </submittedName>
</protein>
<reference evidence="1" key="1">
    <citation type="journal article" date="2020" name="Fungal Divers.">
        <title>Resolving the Mortierellaceae phylogeny through synthesis of multi-gene phylogenetics and phylogenomics.</title>
        <authorList>
            <person name="Vandepol N."/>
            <person name="Liber J."/>
            <person name="Desiro A."/>
            <person name="Na H."/>
            <person name="Kennedy M."/>
            <person name="Barry K."/>
            <person name="Grigoriev I.V."/>
            <person name="Miller A.N."/>
            <person name="O'Donnell K."/>
            <person name="Stajich J.E."/>
            <person name="Bonito G."/>
        </authorList>
    </citation>
    <scope>NUCLEOTIDE SEQUENCE</scope>
    <source>
        <strain evidence="1">MES-2147</strain>
    </source>
</reference>
<keyword evidence="2" id="KW-1185">Reference proteome</keyword>
<evidence type="ECO:0000313" key="1">
    <source>
        <dbReference type="EMBL" id="KAF9985307.1"/>
    </source>
</evidence>
<name>A0A9P6MAN3_9FUNG</name>
<sequence>MSQAVRNKILQEVLNGLTRLSALQPYAARQTVVAAKKLTERMEGTDDVQDRVSKSCMYSCVVQKELFYNGLFPFLDYSGKRPKEVEQEITEIEMSTLGVVGVTKESRS</sequence>
<proteinExistence type="predicted"/>
<evidence type="ECO:0000313" key="2">
    <source>
        <dbReference type="Proteomes" id="UP000749646"/>
    </source>
</evidence>
<dbReference type="AlphaFoldDB" id="A0A9P6MAN3"/>
<gene>
    <name evidence="1" type="ORF">BGZ65_011251</name>
</gene>